<keyword evidence="2" id="KW-1185">Reference proteome</keyword>
<reference evidence="2" key="1">
    <citation type="journal article" date="2019" name="Int. J. Syst. Evol. Microbiol.">
        <title>The Global Catalogue of Microorganisms (GCM) 10K type strain sequencing project: providing services to taxonomists for standard genome sequencing and annotation.</title>
        <authorList>
            <consortium name="The Broad Institute Genomics Platform"/>
            <consortium name="The Broad Institute Genome Sequencing Center for Infectious Disease"/>
            <person name="Wu L."/>
            <person name="Ma J."/>
        </authorList>
    </citation>
    <scope>NUCLEOTIDE SEQUENCE [LARGE SCALE GENOMIC DNA]</scope>
    <source>
        <strain evidence="2">CCUG 49339</strain>
    </source>
</reference>
<organism evidence="1 2">
    <name type="scientific">Bacillus salitolerans</name>
    <dbReference type="NCBI Taxonomy" id="1437434"/>
    <lineage>
        <taxon>Bacteria</taxon>
        <taxon>Bacillati</taxon>
        <taxon>Bacillota</taxon>
        <taxon>Bacilli</taxon>
        <taxon>Bacillales</taxon>
        <taxon>Bacillaceae</taxon>
        <taxon>Bacillus</taxon>
    </lineage>
</organism>
<dbReference type="Proteomes" id="UP001597214">
    <property type="component" value="Unassembled WGS sequence"/>
</dbReference>
<gene>
    <name evidence="1" type="ORF">ACFSCX_08240</name>
</gene>
<accession>A0ABW4LPE5</accession>
<evidence type="ECO:0000313" key="1">
    <source>
        <dbReference type="EMBL" id="MFD1736553.1"/>
    </source>
</evidence>
<evidence type="ECO:0000313" key="2">
    <source>
        <dbReference type="Proteomes" id="UP001597214"/>
    </source>
</evidence>
<proteinExistence type="predicted"/>
<dbReference type="EMBL" id="JBHUEM010000009">
    <property type="protein sequence ID" value="MFD1736553.1"/>
    <property type="molecule type" value="Genomic_DNA"/>
</dbReference>
<name>A0ABW4LPE5_9BACI</name>
<comment type="caution">
    <text evidence="1">The sequence shown here is derived from an EMBL/GenBank/DDBJ whole genome shotgun (WGS) entry which is preliminary data.</text>
</comment>
<dbReference type="RefSeq" id="WP_377927714.1">
    <property type="nucleotide sequence ID" value="NZ_JBHUEM010000009.1"/>
</dbReference>
<protein>
    <submittedName>
        <fullName evidence="1">Uncharacterized protein</fullName>
    </submittedName>
</protein>
<sequence length="73" mass="8252">MKEDKDMIEVNLNLSGKEKVHSESNIFDNEATRANSKINDEFYHGNRNNSGISPALLLNNAPLVDTNDQYIDE</sequence>